<feature type="domain" description="PBP" evidence="3">
    <location>
        <begin position="391"/>
        <end position="666"/>
    </location>
</feature>
<dbReference type="AlphaFoldDB" id="A0A9N8DIU2"/>
<keyword evidence="5" id="KW-1185">Reference proteome</keyword>
<dbReference type="Pfam" id="PF12849">
    <property type="entry name" value="PBP_like_2"/>
    <property type="match status" value="1"/>
</dbReference>
<gene>
    <name evidence="4" type="ORF">SEMRO_108_G054360.1</name>
</gene>
<dbReference type="SUPFAM" id="SSF53850">
    <property type="entry name" value="Periplasmic binding protein-like II"/>
    <property type="match status" value="2"/>
</dbReference>
<dbReference type="OrthoDB" id="48334at2759"/>
<sequence length="757" mass="82151">MKTLGLSVLFAVLPSVAASSQLRRAQVECPEDGTIKIGGTQSVQRLAQAWKDAYMMKNASTNQFCPLHDIRIEGVGYATGAARVCGIQPIYDNLDLAGMSGPFFAPQATSDNGWSFDCSAQQHEDDAHRKATLIRLAHEGIALVAAANGTASRCIEHHLGGGITTTQLRWIFSSYNEKLMKSLSDAVPFSDGDIGTHLWSELNEGCTETEIMLASVGVEYGAASFLTDHVLYGHGETIRTVARVLDHEDTKVYYTFPTVQDSLEFLENHTEAIAFIQLRDLHSSAFRDHADKIQAVAIKDNHNGEPILPEAEAFDNNQYPLSRAMYLGVHNDPASLRLTAPFLEFGLSEEGTKILSEAGFWALDTSDSVVMKTRLQIPGGVPMQEIQDSCGPEYGRISMAGSATVFPVAQIWSDVYNLGCPTVDISIEQGGSSAGAGRVCANLHKGPPVTIGTMSREWKGAEGKEHQYVYDCLKGDTSRSAVKVDVAYDGITVILKKGGIADQCQQILGGFTIDQLRWIYSGYSESALEATGWNATSLKNSDNDTSTHLWSELHPDCAKEEIRLAGDILTEGTHTNFRKTIMADKANGEDIDVSRPKGYFQALGFTLVAYLQSHGDAIAYIGFNYYHDNKELLAAAPIQNQDGVYVLPSAETIGGGTYNPLVRSISMNLLNDREALRDTVPLLKFGFSQPDLVTATGMVPVQGESLQTMLDRLDRASSGDLDLTSSALHNSVSSWRGSCLAVSLFFAGLHVLHLISA</sequence>
<dbReference type="PANTHER" id="PTHR30570">
    <property type="entry name" value="PERIPLASMIC PHOSPHATE BINDING COMPONENT OF PHOSPHATE ABC TRANSPORTER"/>
    <property type="match status" value="1"/>
</dbReference>
<dbReference type="InterPro" id="IPR024370">
    <property type="entry name" value="PBP_domain"/>
</dbReference>
<dbReference type="Gene3D" id="3.40.190.10">
    <property type="entry name" value="Periplasmic binding protein-like II"/>
    <property type="match status" value="4"/>
</dbReference>
<name>A0A9N8DIU2_9STRA</name>
<organism evidence="4 5">
    <name type="scientific">Seminavis robusta</name>
    <dbReference type="NCBI Taxonomy" id="568900"/>
    <lineage>
        <taxon>Eukaryota</taxon>
        <taxon>Sar</taxon>
        <taxon>Stramenopiles</taxon>
        <taxon>Ochrophyta</taxon>
        <taxon>Bacillariophyta</taxon>
        <taxon>Bacillariophyceae</taxon>
        <taxon>Bacillariophycidae</taxon>
        <taxon>Naviculales</taxon>
        <taxon>Naviculaceae</taxon>
        <taxon>Seminavis</taxon>
    </lineage>
</organism>
<evidence type="ECO:0000256" key="2">
    <source>
        <dbReference type="SAM" id="SignalP"/>
    </source>
</evidence>
<evidence type="ECO:0000256" key="1">
    <source>
        <dbReference type="ARBA" id="ARBA00022729"/>
    </source>
</evidence>
<reference evidence="4" key="1">
    <citation type="submission" date="2020-06" db="EMBL/GenBank/DDBJ databases">
        <authorList>
            <consortium name="Plant Systems Biology data submission"/>
        </authorList>
    </citation>
    <scope>NUCLEOTIDE SEQUENCE</scope>
    <source>
        <strain evidence="4">D6</strain>
    </source>
</reference>
<evidence type="ECO:0000313" key="5">
    <source>
        <dbReference type="Proteomes" id="UP001153069"/>
    </source>
</evidence>
<dbReference type="InterPro" id="IPR050811">
    <property type="entry name" value="Phosphate_ABC_transporter"/>
</dbReference>
<dbReference type="Proteomes" id="UP001153069">
    <property type="component" value="Unassembled WGS sequence"/>
</dbReference>
<comment type="caution">
    <text evidence="4">The sequence shown here is derived from an EMBL/GenBank/DDBJ whole genome shotgun (WGS) entry which is preliminary data.</text>
</comment>
<evidence type="ECO:0000313" key="4">
    <source>
        <dbReference type="EMBL" id="CAB9501436.1"/>
    </source>
</evidence>
<feature type="chain" id="PRO_5040266885" evidence="2">
    <location>
        <begin position="19"/>
        <end position="757"/>
    </location>
</feature>
<accession>A0A9N8DIU2</accession>
<protein>
    <submittedName>
        <fullName evidence="4">Phosphate-binding protein PstS</fullName>
    </submittedName>
</protein>
<dbReference type="EMBL" id="CAICTM010000107">
    <property type="protein sequence ID" value="CAB9501436.1"/>
    <property type="molecule type" value="Genomic_DNA"/>
</dbReference>
<dbReference type="PANTHER" id="PTHR30570:SF1">
    <property type="entry name" value="PHOSPHATE-BINDING PROTEIN PSTS"/>
    <property type="match status" value="1"/>
</dbReference>
<evidence type="ECO:0000259" key="3">
    <source>
        <dbReference type="Pfam" id="PF12849"/>
    </source>
</evidence>
<keyword evidence="1 2" id="KW-0732">Signal</keyword>
<proteinExistence type="predicted"/>
<feature type="signal peptide" evidence="2">
    <location>
        <begin position="1"/>
        <end position="18"/>
    </location>
</feature>